<evidence type="ECO:0000313" key="7">
    <source>
        <dbReference type="EMBL" id="JAU83440.1"/>
    </source>
</evidence>
<dbReference type="Pfam" id="PF02902">
    <property type="entry name" value="Peptidase_C48"/>
    <property type="match status" value="1"/>
</dbReference>
<evidence type="ECO:0000259" key="6">
    <source>
        <dbReference type="PROSITE" id="PS50600"/>
    </source>
</evidence>
<protein>
    <submittedName>
        <fullName evidence="7">Ubiquitin-like-specific protease 1C</fullName>
    </submittedName>
</protein>
<dbReference type="InterPro" id="IPR038765">
    <property type="entry name" value="Papain-like_cys_pep_sf"/>
</dbReference>
<reference evidence="7" key="1">
    <citation type="submission" date="2016-07" db="EMBL/GenBank/DDBJ databases">
        <title>De novo transcriptome assembly of four accessions of the metal hyperaccumulator plant Noccaea caerulescens.</title>
        <authorList>
            <person name="Blande D."/>
            <person name="Halimaa P."/>
            <person name="Tervahauta A.I."/>
            <person name="Aarts M.G."/>
            <person name="Karenlampi S.O."/>
        </authorList>
    </citation>
    <scope>NUCLEOTIDE SEQUENCE</scope>
</reference>
<evidence type="ECO:0000256" key="3">
    <source>
        <dbReference type="ARBA" id="ARBA00022801"/>
    </source>
</evidence>
<feature type="domain" description="Ubiquitin-like protease family profile" evidence="6">
    <location>
        <begin position="319"/>
        <end position="512"/>
    </location>
</feature>
<dbReference type="GO" id="GO:0006508">
    <property type="term" value="P:proteolysis"/>
    <property type="evidence" value="ECO:0007669"/>
    <property type="project" value="UniProtKB-KW"/>
</dbReference>
<dbReference type="PANTHER" id="PTHR46915:SF11">
    <property type="entry name" value="UBIQUITIN-LIKE-SPECIFIC PROTEASE 1C"/>
    <property type="match status" value="1"/>
</dbReference>
<sequence length="560" mass="64755">MKRQKVIELDCVEKTKNFNIDWDAVLGEEEVPDLEIIGTDYKTPPRDPTISGDDFADCVRSLTDSKLDEQLKRQKSLLAAFLDKLPDKGDKIRSRIGDIEYEKQLRMLRRTKMDTGGCKIAVHPKSSDVFRQANTASKDVSRSTFAAHVSENPKVDAALSQSVKLFNEEVQVLGRESLKSKAGRETMTKQNNGWRSMPRLSKSQISENYFYSGLKDPKGNRKPNEASVKSRPKDSSPYLLVDDDDDDEDVIGYETPREWSLKAASCRKKSDDKIINLDEEINLDDDEPHSPMEVEEAFELPEGLPEDICYPSRDDPDPVQVSLKDLKCLSPRECLTSAVMNFYIRFLQHHVFSANQTAANSHFSNTFFYKKLIEAVSYKGNDKDAFFVKFRRWWKRFDLFRKSYIFIPIHEDLHWSLVIICIPDKEDESGLTILHLDSLGLHPRDLIFSNIKRFLRDEWNYLNQDAPLLDLPISEKIWNDLPNSINEAEVQVPQQKNDFDCGLFVLFFITRFIEEAPLRLTLKDLGMIHKKWFKPNEASALRLKIWNKLIDLFRNSNQTD</sequence>
<dbReference type="GO" id="GO:0008234">
    <property type="term" value="F:cysteine-type peptidase activity"/>
    <property type="evidence" value="ECO:0007669"/>
    <property type="project" value="UniProtKB-KW"/>
</dbReference>
<evidence type="ECO:0000256" key="1">
    <source>
        <dbReference type="ARBA" id="ARBA00005234"/>
    </source>
</evidence>
<feature type="region of interest" description="Disordered" evidence="5">
    <location>
        <begin position="211"/>
        <end position="247"/>
    </location>
</feature>
<feature type="compositionally biased region" description="Basic and acidic residues" evidence="5">
    <location>
        <begin position="215"/>
        <end position="224"/>
    </location>
</feature>
<accession>A0A1J3IV71</accession>
<dbReference type="EMBL" id="GEVM01022498">
    <property type="protein sequence ID" value="JAU83440.1"/>
    <property type="molecule type" value="Transcribed_RNA"/>
</dbReference>
<dbReference type="PROSITE" id="PS50600">
    <property type="entry name" value="ULP_PROTEASE"/>
    <property type="match status" value="1"/>
</dbReference>
<dbReference type="PANTHER" id="PTHR46915">
    <property type="entry name" value="UBIQUITIN-LIKE PROTEASE 4-RELATED"/>
    <property type="match status" value="1"/>
</dbReference>
<keyword evidence="2 7" id="KW-0645">Protease</keyword>
<name>A0A1J3IV71_NOCCA</name>
<organism evidence="7">
    <name type="scientific">Noccaea caerulescens</name>
    <name type="common">Alpine penny-cress</name>
    <name type="synonym">Thlaspi caerulescens</name>
    <dbReference type="NCBI Taxonomy" id="107243"/>
    <lineage>
        <taxon>Eukaryota</taxon>
        <taxon>Viridiplantae</taxon>
        <taxon>Streptophyta</taxon>
        <taxon>Embryophyta</taxon>
        <taxon>Tracheophyta</taxon>
        <taxon>Spermatophyta</taxon>
        <taxon>Magnoliopsida</taxon>
        <taxon>eudicotyledons</taxon>
        <taxon>Gunneridae</taxon>
        <taxon>Pentapetalae</taxon>
        <taxon>rosids</taxon>
        <taxon>malvids</taxon>
        <taxon>Brassicales</taxon>
        <taxon>Brassicaceae</taxon>
        <taxon>Coluteocarpeae</taxon>
        <taxon>Noccaea</taxon>
    </lineage>
</organism>
<dbReference type="AlphaFoldDB" id="A0A1J3IV71"/>
<proteinExistence type="inferred from homology"/>
<evidence type="ECO:0000256" key="4">
    <source>
        <dbReference type="ARBA" id="ARBA00022807"/>
    </source>
</evidence>
<feature type="region of interest" description="Disordered" evidence="5">
    <location>
        <begin position="177"/>
        <end position="199"/>
    </location>
</feature>
<keyword evidence="4" id="KW-0788">Thiol protease</keyword>
<keyword evidence="3" id="KW-0378">Hydrolase</keyword>
<evidence type="ECO:0000256" key="5">
    <source>
        <dbReference type="SAM" id="MobiDB-lite"/>
    </source>
</evidence>
<gene>
    <name evidence="7" type="ORF">MP_TR12414_c0_g1_i1_g.36374</name>
</gene>
<feature type="compositionally biased region" description="Basic and acidic residues" evidence="5">
    <location>
        <begin position="177"/>
        <end position="187"/>
    </location>
</feature>
<dbReference type="Gene3D" id="1.10.418.20">
    <property type="match status" value="1"/>
</dbReference>
<evidence type="ECO:0000256" key="2">
    <source>
        <dbReference type="ARBA" id="ARBA00022670"/>
    </source>
</evidence>
<dbReference type="Gene3D" id="3.30.310.130">
    <property type="entry name" value="Ubiquitin-related"/>
    <property type="match status" value="1"/>
</dbReference>
<dbReference type="SUPFAM" id="SSF54001">
    <property type="entry name" value="Cysteine proteinases"/>
    <property type="match status" value="1"/>
</dbReference>
<dbReference type="GO" id="GO:0016926">
    <property type="term" value="P:protein desumoylation"/>
    <property type="evidence" value="ECO:0007669"/>
    <property type="project" value="UniProtKB-ARBA"/>
</dbReference>
<dbReference type="InterPro" id="IPR003653">
    <property type="entry name" value="Peptidase_C48_C"/>
</dbReference>
<comment type="similarity">
    <text evidence="1">Belongs to the peptidase C48 family.</text>
</comment>